<dbReference type="InterPro" id="IPR027417">
    <property type="entry name" value="P-loop_NTPase"/>
</dbReference>
<dbReference type="SUPFAM" id="SSF52540">
    <property type="entry name" value="P-loop containing nucleoside triphosphate hydrolases"/>
    <property type="match status" value="1"/>
</dbReference>
<feature type="domain" description="Guanylate-binding protein/Atlastin C-terminal" evidence="5">
    <location>
        <begin position="285"/>
        <end position="518"/>
    </location>
</feature>
<accession>A0ABY8TJ99</accession>
<dbReference type="InterPro" id="IPR003191">
    <property type="entry name" value="Guanylate-bd/ATL_C"/>
</dbReference>
<evidence type="ECO:0000259" key="4">
    <source>
        <dbReference type="Pfam" id="PF02263"/>
    </source>
</evidence>
<feature type="region of interest" description="Disordered" evidence="3">
    <location>
        <begin position="527"/>
        <end position="556"/>
    </location>
</feature>
<evidence type="ECO:0008006" key="8">
    <source>
        <dbReference type="Google" id="ProtNLM"/>
    </source>
</evidence>
<sequence>MEYPAGAPAPLQLISIDSATGRVSCGEEASACLRSIKTPIGVVSVCGRARTGKSYILNQLLGQSTGFQLAHSHRPCTKGLWIWSKPFRRVGPDGNEYHLVLLDSEGIDAYDQRAQDGVQLLSLAVLLSSMFVFNQMGPIDEAALDRLSLVTQITKHIRVRAGGAAAEDASELSTFTPSFLWLLRDFYLDLEDEGRKVSPREYLETALSPSAGAGTAVEAKNQIRGSIKALFPDRDCFTLVRPMHDERALNRLNTLQQEQLRPEFQEGVSKLTRLLLARAQPKRIGFVPVSGVMLAGLAEAYSAAINEGAVPTIATAWQGVAEAECRRAAAAAEDAYRLEFNVEGTPAEPEALLEEHLRCMAAAKAVFKSIAVAEPRVRGEAKAGLIAALQHRYELTREAVLARAAAGVDQALLSAAQQISTAARLHKTWAEVQGQVSTAIAAYDAATAGPTKWPRLTVFLQQQYGHMVADFVQKCEADAEKKISEARTAAREAEWKLSAAENKANKAEIRVRDLVSAEEALKLQLSAERQRHSSSSRSSSGGGWLACFRPSEGGGF</sequence>
<evidence type="ECO:0000256" key="1">
    <source>
        <dbReference type="ARBA" id="ARBA00022801"/>
    </source>
</evidence>
<evidence type="ECO:0000256" key="2">
    <source>
        <dbReference type="SAM" id="Coils"/>
    </source>
</evidence>
<dbReference type="Pfam" id="PF02841">
    <property type="entry name" value="GBP_C"/>
    <property type="match status" value="1"/>
</dbReference>
<keyword evidence="2" id="KW-0175">Coiled coil</keyword>
<dbReference type="SUPFAM" id="SSF48340">
    <property type="entry name" value="Interferon-induced guanylate-binding protein 1 (GBP1), C-terminal domain"/>
    <property type="match status" value="1"/>
</dbReference>
<dbReference type="Gene3D" id="3.40.50.300">
    <property type="entry name" value="P-loop containing nucleotide triphosphate hydrolases"/>
    <property type="match status" value="1"/>
</dbReference>
<dbReference type="InterPro" id="IPR036543">
    <property type="entry name" value="Guanylate-bd_C_sf"/>
</dbReference>
<evidence type="ECO:0000313" key="7">
    <source>
        <dbReference type="Proteomes" id="UP001244341"/>
    </source>
</evidence>
<dbReference type="Gene3D" id="1.20.1000.10">
    <property type="entry name" value="Guanylate-binding protein, C-terminal domain"/>
    <property type="match status" value="1"/>
</dbReference>
<protein>
    <recommendedName>
        <fullName evidence="8">GB1/RHD3-type G domain-containing protein</fullName>
    </recommendedName>
</protein>
<feature type="coiled-coil region" evidence="2">
    <location>
        <begin position="476"/>
        <end position="517"/>
    </location>
</feature>
<gene>
    <name evidence="6" type="ORF">OEZ85_007815</name>
</gene>
<evidence type="ECO:0000313" key="6">
    <source>
        <dbReference type="EMBL" id="WIA08376.1"/>
    </source>
</evidence>
<keyword evidence="7" id="KW-1185">Reference proteome</keyword>
<reference evidence="6 7" key="1">
    <citation type="submission" date="2023-05" db="EMBL/GenBank/DDBJ databases">
        <title>A 100% complete, gapless, phased diploid assembly of the Scenedesmus obliquus UTEX 3031 genome.</title>
        <authorList>
            <person name="Biondi T.C."/>
            <person name="Hanschen E.R."/>
            <person name="Kwon T."/>
            <person name="Eng W."/>
            <person name="Kruse C.P.S."/>
            <person name="Koehler S.I."/>
            <person name="Kunde Y."/>
            <person name="Gleasner C.D."/>
            <person name="You Mak K.T."/>
            <person name="Polle J."/>
            <person name="Hovde B.T."/>
            <person name="Starkenburg S.R."/>
        </authorList>
    </citation>
    <scope>NUCLEOTIDE SEQUENCE [LARGE SCALE GENOMIC DNA]</scope>
    <source>
        <strain evidence="6 7">DOE0152z</strain>
    </source>
</reference>
<feature type="domain" description="Guanylate-binding protein N-terminal" evidence="4">
    <location>
        <begin position="26"/>
        <end position="281"/>
    </location>
</feature>
<dbReference type="PANTHER" id="PTHR10751">
    <property type="entry name" value="GUANYLATE BINDING PROTEIN"/>
    <property type="match status" value="1"/>
</dbReference>
<proteinExistence type="predicted"/>
<dbReference type="CDD" id="cd01851">
    <property type="entry name" value="GBP"/>
    <property type="match status" value="1"/>
</dbReference>
<dbReference type="InterPro" id="IPR015894">
    <property type="entry name" value="Guanylate-bd_N"/>
</dbReference>
<dbReference type="EMBL" id="CP126208">
    <property type="protein sequence ID" value="WIA08376.1"/>
    <property type="molecule type" value="Genomic_DNA"/>
</dbReference>
<evidence type="ECO:0000259" key="5">
    <source>
        <dbReference type="Pfam" id="PF02841"/>
    </source>
</evidence>
<dbReference type="Pfam" id="PF02263">
    <property type="entry name" value="GBP"/>
    <property type="match status" value="1"/>
</dbReference>
<keyword evidence="1" id="KW-0378">Hydrolase</keyword>
<evidence type="ECO:0000256" key="3">
    <source>
        <dbReference type="SAM" id="MobiDB-lite"/>
    </source>
</evidence>
<dbReference type="Proteomes" id="UP001244341">
    <property type="component" value="Chromosome 1b"/>
</dbReference>
<organism evidence="6 7">
    <name type="scientific">Tetradesmus obliquus</name>
    <name type="common">Green alga</name>
    <name type="synonym">Acutodesmus obliquus</name>
    <dbReference type="NCBI Taxonomy" id="3088"/>
    <lineage>
        <taxon>Eukaryota</taxon>
        <taxon>Viridiplantae</taxon>
        <taxon>Chlorophyta</taxon>
        <taxon>core chlorophytes</taxon>
        <taxon>Chlorophyceae</taxon>
        <taxon>CS clade</taxon>
        <taxon>Sphaeropleales</taxon>
        <taxon>Scenedesmaceae</taxon>
        <taxon>Tetradesmus</taxon>
    </lineage>
</organism>
<name>A0ABY8TJ99_TETOB</name>